<feature type="transmembrane region" description="Helical" evidence="1">
    <location>
        <begin position="250"/>
        <end position="271"/>
    </location>
</feature>
<evidence type="ECO:0008006" key="4">
    <source>
        <dbReference type="Google" id="ProtNLM"/>
    </source>
</evidence>
<evidence type="ECO:0000313" key="3">
    <source>
        <dbReference type="Proteomes" id="UP000027195"/>
    </source>
</evidence>
<evidence type="ECO:0000256" key="1">
    <source>
        <dbReference type="SAM" id="Phobius"/>
    </source>
</evidence>
<dbReference type="HOGENOM" id="CLU_068925_0_0_1"/>
<dbReference type="InParanoid" id="A0A067M821"/>
<organism evidence="2 3">
    <name type="scientific">Botryobasidium botryosum (strain FD-172 SS1)</name>
    <dbReference type="NCBI Taxonomy" id="930990"/>
    <lineage>
        <taxon>Eukaryota</taxon>
        <taxon>Fungi</taxon>
        <taxon>Dikarya</taxon>
        <taxon>Basidiomycota</taxon>
        <taxon>Agaricomycotina</taxon>
        <taxon>Agaricomycetes</taxon>
        <taxon>Cantharellales</taxon>
        <taxon>Botryobasidiaceae</taxon>
        <taxon>Botryobasidium</taxon>
    </lineage>
</organism>
<dbReference type="Proteomes" id="UP000027195">
    <property type="component" value="Unassembled WGS sequence"/>
</dbReference>
<reference evidence="3" key="1">
    <citation type="journal article" date="2014" name="Proc. Natl. Acad. Sci. U.S.A.">
        <title>Extensive sampling of basidiomycete genomes demonstrates inadequacy of the white-rot/brown-rot paradigm for wood decay fungi.</title>
        <authorList>
            <person name="Riley R."/>
            <person name="Salamov A.A."/>
            <person name="Brown D.W."/>
            <person name="Nagy L.G."/>
            <person name="Floudas D."/>
            <person name="Held B.W."/>
            <person name="Levasseur A."/>
            <person name="Lombard V."/>
            <person name="Morin E."/>
            <person name="Otillar R."/>
            <person name="Lindquist E.A."/>
            <person name="Sun H."/>
            <person name="LaButti K.M."/>
            <person name="Schmutz J."/>
            <person name="Jabbour D."/>
            <person name="Luo H."/>
            <person name="Baker S.E."/>
            <person name="Pisabarro A.G."/>
            <person name="Walton J.D."/>
            <person name="Blanchette R.A."/>
            <person name="Henrissat B."/>
            <person name="Martin F."/>
            <person name="Cullen D."/>
            <person name="Hibbett D.S."/>
            <person name="Grigoriev I.V."/>
        </authorList>
    </citation>
    <scope>NUCLEOTIDE SEQUENCE [LARGE SCALE GENOMIC DNA]</scope>
    <source>
        <strain evidence="3">FD-172 SS1</strain>
    </source>
</reference>
<proteinExistence type="predicted"/>
<keyword evidence="3" id="KW-1185">Reference proteome</keyword>
<keyword evidence="1" id="KW-1133">Transmembrane helix</keyword>
<keyword evidence="1" id="KW-0472">Membrane</keyword>
<feature type="transmembrane region" description="Helical" evidence="1">
    <location>
        <begin position="146"/>
        <end position="167"/>
    </location>
</feature>
<sequence>MTHDGYDYHPHGNQHIKHFPNQHISKLAPFSGLILSIVLVVLFLVRYYVLETFLLKLCYGKKYTALDDKERRGFLNHHIAGATKFIVLVLSIYPFISVCFRHADFLTPVSETSIVTMGDLLVVAAHMVVGMYIFELIYRNNVSPIGVLHHAGTILIGQTAIVLSLHIEHERDATIEFLLCIVWGAFDIIAEFLPHISIILYRLYPDSHSFLSRVFLISAITTFCGTIAETVVIFWFFGSLWERWDLPFKITTPMLHCAFSACQLHGSRVFWRMYQKQMRLIREETSLEDRFQPTENYIRNLRTLLNML</sequence>
<evidence type="ECO:0000313" key="2">
    <source>
        <dbReference type="EMBL" id="KDQ08022.1"/>
    </source>
</evidence>
<accession>A0A067M821</accession>
<feature type="transmembrane region" description="Helical" evidence="1">
    <location>
        <begin position="27"/>
        <end position="49"/>
    </location>
</feature>
<name>A0A067M821_BOTB1</name>
<feature type="transmembrane region" description="Helical" evidence="1">
    <location>
        <begin position="79"/>
        <end position="103"/>
    </location>
</feature>
<keyword evidence="1" id="KW-0812">Transmembrane</keyword>
<dbReference type="EMBL" id="KL198096">
    <property type="protein sequence ID" value="KDQ08022.1"/>
    <property type="molecule type" value="Genomic_DNA"/>
</dbReference>
<feature type="transmembrane region" description="Helical" evidence="1">
    <location>
        <begin position="173"/>
        <end position="193"/>
    </location>
</feature>
<dbReference type="AlphaFoldDB" id="A0A067M821"/>
<dbReference type="OrthoDB" id="10010954at2759"/>
<feature type="transmembrane region" description="Helical" evidence="1">
    <location>
        <begin position="115"/>
        <end position="134"/>
    </location>
</feature>
<protein>
    <recommendedName>
        <fullName evidence="4">TLC domain-containing protein</fullName>
    </recommendedName>
</protein>
<gene>
    <name evidence="2" type="ORF">BOTBODRAFT_59576</name>
</gene>
<feature type="transmembrane region" description="Helical" evidence="1">
    <location>
        <begin position="214"/>
        <end position="238"/>
    </location>
</feature>